<dbReference type="AlphaFoldDB" id="A0AAW9S9R3"/>
<sequence>MDIEKLNSLILNPVAAQASDQEVLEEIAREYPFFQGAKLLLAKALQTPEAIKSAAVCTSHRPILHQILNKKFDANMKITEMKDLHIESNPVNAFEAFSEEPSQTAEDVDTKDADTDTDPENVSSPTDSTEEQDTTAYSNSLQEDLYFGTDEEEYPSNEGDEDTEDRPVSLFEERDEPATEGNVDHRIEQEESLLQEPVSEIPYEYPEFETPSFLDEAKSSVQVQEEEQSSEIFQEQEDRTHEDIFASLEALKKLREDSSESEDKKDETTKDEQNVAFEEPTYEHPDYASNDELNKDLSENTRGEETILNENEDEETEHEMESYFEIDTSAFILDDLLKKEEDSSISSPLGWKKQQPLIDQFIEKEENIKIKPNSNYSEDYEQTDLAAHSSTHNNAAISENLALIFIKQGKIHQAIDIYQRLILKNPDKKSYFAARIEELKKEL</sequence>
<organism evidence="3 4">
    <name type="scientific">Rapidithrix thailandica</name>
    <dbReference type="NCBI Taxonomy" id="413964"/>
    <lineage>
        <taxon>Bacteria</taxon>
        <taxon>Pseudomonadati</taxon>
        <taxon>Bacteroidota</taxon>
        <taxon>Cytophagia</taxon>
        <taxon>Cytophagales</taxon>
        <taxon>Flammeovirgaceae</taxon>
        <taxon>Rapidithrix</taxon>
    </lineage>
</organism>
<feature type="region of interest" description="Disordered" evidence="2">
    <location>
        <begin position="97"/>
        <end position="306"/>
    </location>
</feature>
<comment type="caution">
    <text evidence="3">The sequence shown here is derived from an EMBL/GenBank/DDBJ whole genome shotgun (WGS) entry which is preliminary data.</text>
</comment>
<evidence type="ECO:0000313" key="3">
    <source>
        <dbReference type="EMBL" id="MEN7549193.1"/>
    </source>
</evidence>
<dbReference type="PROSITE" id="PS50005">
    <property type="entry name" value="TPR"/>
    <property type="match status" value="1"/>
</dbReference>
<evidence type="ECO:0000256" key="2">
    <source>
        <dbReference type="SAM" id="MobiDB-lite"/>
    </source>
</evidence>
<dbReference type="Proteomes" id="UP001403385">
    <property type="component" value="Unassembled WGS sequence"/>
</dbReference>
<gene>
    <name evidence="3" type="ORF">AAG747_14815</name>
</gene>
<feature type="repeat" description="TPR" evidence="1">
    <location>
        <begin position="395"/>
        <end position="428"/>
    </location>
</feature>
<name>A0AAW9S9R3_9BACT</name>
<feature type="compositionally biased region" description="Acidic residues" evidence="2">
    <location>
        <begin position="149"/>
        <end position="164"/>
    </location>
</feature>
<keyword evidence="4" id="KW-1185">Reference proteome</keyword>
<accession>A0AAW9S9R3</accession>
<protein>
    <recommendedName>
        <fullName evidence="5">Tetratricopeptide repeat protein</fullName>
    </recommendedName>
</protein>
<dbReference type="EMBL" id="JBDKWZ010000008">
    <property type="protein sequence ID" value="MEN7549193.1"/>
    <property type="molecule type" value="Genomic_DNA"/>
</dbReference>
<dbReference type="InterPro" id="IPR019734">
    <property type="entry name" value="TPR_rpt"/>
</dbReference>
<proteinExistence type="predicted"/>
<dbReference type="RefSeq" id="WP_346821971.1">
    <property type="nucleotide sequence ID" value="NZ_JBDKWZ010000008.1"/>
</dbReference>
<reference evidence="3 4" key="1">
    <citation type="submission" date="2024-04" db="EMBL/GenBank/DDBJ databases">
        <title>Novel genus in family Flammeovirgaceae.</title>
        <authorList>
            <person name="Nguyen T.H."/>
            <person name="Vuong T.Q."/>
            <person name="Le H."/>
            <person name="Kim S.-G."/>
        </authorList>
    </citation>
    <scope>NUCLEOTIDE SEQUENCE [LARGE SCALE GENOMIC DNA]</scope>
    <source>
        <strain evidence="3 4">JCM 23209</strain>
    </source>
</reference>
<evidence type="ECO:0000256" key="1">
    <source>
        <dbReference type="PROSITE-ProRule" id="PRU00339"/>
    </source>
</evidence>
<feature type="compositionally biased region" description="Basic and acidic residues" evidence="2">
    <location>
        <begin position="281"/>
        <end position="305"/>
    </location>
</feature>
<feature type="compositionally biased region" description="Basic and acidic residues" evidence="2">
    <location>
        <begin position="236"/>
        <end position="273"/>
    </location>
</feature>
<evidence type="ECO:0000313" key="4">
    <source>
        <dbReference type="Proteomes" id="UP001403385"/>
    </source>
</evidence>
<evidence type="ECO:0008006" key="5">
    <source>
        <dbReference type="Google" id="ProtNLM"/>
    </source>
</evidence>
<keyword evidence="1" id="KW-0802">TPR repeat</keyword>